<proteinExistence type="predicted"/>
<evidence type="ECO:0000313" key="1">
    <source>
        <dbReference type="EMBL" id="KAK4093318.1"/>
    </source>
</evidence>
<keyword evidence="4" id="KW-1185">Reference proteome</keyword>
<reference evidence="2 3" key="2">
    <citation type="journal article" date="2016" name="Front. Microbiol.">
        <title>Genome and transcriptome sequences reveal the specific parasitism of the nematophagous Purpureocillium lilacinum 36-1.</title>
        <authorList>
            <person name="Xie J."/>
            <person name="Li S."/>
            <person name="Mo C."/>
            <person name="Xiao X."/>
            <person name="Peng D."/>
            <person name="Wang G."/>
            <person name="Xiao Y."/>
        </authorList>
    </citation>
    <scope>NUCLEOTIDE SEQUENCE [LARGE SCALE GENOMIC DNA]</scope>
    <source>
        <strain evidence="2 3">36-1</strain>
    </source>
</reference>
<dbReference type="Proteomes" id="UP000245956">
    <property type="component" value="Unassembled WGS sequence"/>
</dbReference>
<evidence type="ECO:0000313" key="3">
    <source>
        <dbReference type="Proteomes" id="UP000245956"/>
    </source>
</evidence>
<dbReference type="EMBL" id="LCWV01000001">
    <property type="protein sequence ID" value="PWI76340.1"/>
    <property type="molecule type" value="Genomic_DNA"/>
</dbReference>
<protein>
    <submittedName>
        <fullName evidence="2">Uncharacterized protein</fullName>
    </submittedName>
</protein>
<organism evidence="2 3">
    <name type="scientific">Purpureocillium lilacinum</name>
    <name type="common">Paecilomyces lilacinus</name>
    <dbReference type="NCBI Taxonomy" id="33203"/>
    <lineage>
        <taxon>Eukaryota</taxon>
        <taxon>Fungi</taxon>
        <taxon>Dikarya</taxon>
        <taxon>Ascomycota</taxon>
        <taxon>Pezizomycotina</taxon>
        <taxon>Sordariomycetes</taxon>
        <taxon>Hypocreomycetidae</taxon>
        <taxon>Hypocreales</taxon>
        <taxon>Ophiocordycipitaceae</taxon>
        <taxon>Purpureocillium</taxon>
    </lineage>
</organism>
<sequence length="118" mass="13321">MKTPNEARMPHSRALVDTVTPSVCRHPPQAGIKVLYIYWTVLFIVVDDPGLNDACSPISAILPLPPYAHHVLHVAGQPRRLLHHQAVPRQSRKWELKQPRHDDADFPQCQCRGVVVLT</sequence>
<reference evidence="2" key="1">
    <citation type="submission" date="2015-05" db="EMBL/GenBank/DDBJ databases">
        <authorList>
            <person name="Wang D.B."/>
            <person name="Wang M."/>
        </authorList>
    </citation>
    <scope>NUCLEOTIDE SEQUENCE</scope>
    <source>
        <strain evidence="2">36-1</strain>
    </source>
</reference>
<evidence type="ECO:0000313" key="2">
    <source>
        <dbReference type="EMBL" id="PWI76340.1"/>
    </source>
</evidence>
<reference evidence="1 4" key="4">
    <citation type="journal article" date="2024" name="Microbiol. Resour. Announc.">
        <title>Genome annotations for the ascomycete fungi Trichoderma harzianum, Trichoderma aggressivum, and Purpureocillium lilacinum.</title>
        <authorList>
            <person name="Beijen E.P.W."/>
            <person name="Ohm R.A."/>
        </authorList>
    </citation>
    <scope>NUCLEOTIDE SEQUENCE [LARGE SCALE GENOMIC DNA]</scope>
    <source>
        <strain evidence="1 4">CBS 150709</strain>
    </source>
</reference>
<evidence type="ECO:0000313" key="4">
    <source>
        <dbReference type="Proteomes" id="UP001287286"/>
    </source>
</evidence>
<gene>
    <name evidence="2" type="ORF">PCL_03534</name>
    <name evidence="1" type="ORF">Purlil1_2475</name>
</gene>
<dbReference type="EMBL" id="JAWRVI010000006">
    <property type="protein sequence ID" value="KAK4093318.1"/>
    <property type="molecule type" value="Genomic_DNA"/>
</dbReference>
<accession>A0A2U3EPD5</accession>
<reference evidence="1" key="3">
    <citation type="submission" date="2023-11" db="EMBL/GenBank/DDBJ databases">
        <authorList>
            <person name="Beijen E."/>
            <person name="Ohm R.A."/>
        </authorList>
    </citation>
    <scope>NUCLEOTIDE SEQUENCE</scope>
    <source>
        <strain evidence="1">CBS 150709</strain>
    </source>
</reference>
<name>A0A2U3EPD5_PURLI</name>
<comment type="caution">
    <text evidence="2">The sequence shown here is derived from an EMBL/GenBank/DDBJ whole genome shotgun (WGS) entry which is preliminary data.</text>
</comment>
<dbReference type="Proteomes" id="UP001287286">
    <property type="component" value="Unassembled WGS sequence"/>
</dbReference>
<dbReference type="AlphaFoldDB" id="A0A2U3EPD5"/>